<keyword evidence="2" id="KW-1185">Reference proteome</keyword>
<protein>
    <submittedName>
        <fullName evidence="1">Uncharacterized protein</fullName>
    </submittedName>
</protein>
<dbReference type="Proteomes" id="UP000239089">
    <property type="component" value="Unassembled WGS sequence"/>
</dbReference>
<reference evidence="1 2" key="1">
    <citation type="journal article" date="2018" name="Arch. Microbiol.">
        <title>New insights into the metabolic potential of the phototrophic purple bacterium Rhodopila globiformis DSM 161(T) from its draft genome sequence and evidence for a vanadium-dependent nitrogenase.</title>
        <authorList>
            <person name="Imhoff J.F."/>
            <person name="Rahn T."/>
            <person name="Kunzel S."/>
            <person name="Neulinger S.C."/>
        </authorList>
    </citation>
    <scope>NUCLEOTIDE SEQUENCE [LARGE SCALE GENOMIC DNA]</scope>
    <source>
        <strain evidence="1 2">DSM 16996</strain>
    </source>
</reference>
<name>A0A2S6NCK8_9HYPH</name>
<gene>
    <name evidence="1" type="ORF">CCR94_06005</name>
</gene>
<evidence type="ECO:0000313" key="2">
    <source>
        <dbReference type="Proteomes" id="UP000239089"/>
    </source>
</evidence>
<comment type="caution">
    <text evidence="1">The sequence shown here is derived from an EMBL/GenBank/DDBJ whole genome shotgun (WGS) entry which is preliminary data.</text>
</comment>
<dbReference type="AlphaFoldDB" id="A0A2S6NCK8"/>
<accession>A0A2S6NCK8</accession>
<organism evidence="1 2">
    <name type="scientific">Rhodoblastus sphagnicola</name>
    <dbReference type="NCBI Taxonomy" id="333368"/>
    <lineage>
        <taxon>Bacteria</taxon>
        <taxon>Pseudomonadati</taxon>
        <taxon>Pseudomonadota</taxon>
        <taxon>Alphaproteobacteria</taxon>
        <taxon>Hyphomicrobiales</taxon>
        <taxon>Rhodoblastaceae</taxon>
        <taxon>Rhodoblastus</taxon>
    </lineage>
</organism>
<dbReference type="EMBL" id="NHSJ01000040">
    <property type="protein sequence ID" value="PPQ32360.1"/>
    <property type="molecule type" value="Genomic_DNA"/>
</dbReference>
<sequence>MMPTPISPAVPRACEQALAEALADVATELRLVNVIDLIGYVHGQRYANIEDLIHSSAELYFKQGALRYACAADADVRWNAPPSVSLSMEFRWRGATALFRLQLDAASASIDIHHLALDTPGAPEDVPTRFASALADARLRPPRRAA</sequence>
<proteinExistence type="predicted"/>
<evidence type="ECO:0000313" key="1">
    <source>
        <dbReference type="EMBL" id="PPQ32360.1"/>
    </source>
</evidence>